<accession>A0AAN6GMQ8</accession>
<dbReference type="PROSITE" id="PS50018">
    <property type="entry name" value="RAS_GTPASE_ACTIV_2"/>
    <property type="match status" value="1"/>
</dbReference>
<dbReference type="SUPFAM" id="SSF48350">
    <property type="entry name" value="GTPase activation domain, GAP"/>
    <property type="match status" value="1"/>
</dbReference>
<dbReference type="Gene3D" id="1.10.506.10">
    <property type="entry name" value="GTPase Activation - p120gap, domain 1"/>
    <property type="match status" value="1"/>
</dbReference>
<protein>
    <recommendedName>
        <fullName evidence="7">Ras-GAP domain-containing protein</fullName>
    </recommendedName>
</protein>
<gene>
    <name evidence="5" type="ORF">OC846_005871</name>
</gene>
<dbReference type="Gene3D" id="2.60.40.150">
    <property type="entry name" value="C2 domain"/>
    <property type="match status" value="1"/>
</dbReference>
<feature type="domain" description="C2" evidence="3">
    <location>
        <begin position="272"/>
        <end position="390"/>
    </location>
</feature>
<evidence type="ECO:0000259" key="3">
    <source>
        <dbReference type="PROSITE" id="PS50004"/>
    </source>
</evidence>
<reference evidence="5" key="1">
    <citation type="journal article" date="2023" name="PhytoFront">
        <title>Draft Genome Resources of Seven Strains of Tilletia horrida, Causal Agent of Kernel Smut of Rice.</title>
        <authorList>
            <person name="Khanal S."/>
            <person name="Antony Babu S."/>
            <person name="Zhou X.G."/>
        </authorList>
    </citation>
    <scope>NUCLEOTIDE SEQUENCE</scope>
    <source>
        <strain evidence="5">TX6</strain>
    </source>
</reference>
<dbReference type="InterPro" id="IPR035892">
    <property type="entry name" value="C2_domain_sf"/>
</dbReference>
<evidence type="ECO:0000259" key="4">
    <source>
        <dbReference type="PROSITE" id="PS50018"/>
    </source>
</evidence>
<dbReference type="PROSITE" id="PS50004">
    <property type="entry name" value="C2"/>
    <property type="match status" value="1"/>
</dbReference>
<keyword evidence="1" id="KW-0343">GTPase activation</keyword>
<feature type="domain" description="Ras-GAP" evidence="4">
    <location>
        <begin position="464"/>
        <end position="690"/>
    </location>
</feature>
<feature type="region of interest" description="Disordered" evidence="2">
    <location>
        <begin position="60"/>
        <end position="89"/>
    </location>
</feature>
<dbReference type="PANTHER" id="PTHR10194:SF60">
    <property type="entry name" value="RAS GTPASE-ACTIVATING PROTEIN RASKOL"/>
    <property type="match status" value="1"/>
</dbReference>
<evidence type="ECO:0000313" key="6">
    <source>
        <dbReference type="Proteomes" id="UP001176517"/>
    </source>
</evidence>
<dbReference type="EMBL" id="JAPDMZ010000255">
    <property type="protein sequence ID" value="KAK0544924.1"/>
    <property type="molecule type" value="Genomic_DNA"/>
</dbReference>
<dbReference type="AlphaFoldDB" id="A0AAN6GMQ8"/>
<evidence type="ECO:0000256" key="1">
    <source>
        <dbReference type="ARBA" id="ARBA00022468"/>
    </source>
</evidence>
<sequence>MPSLGAAFQPDPPGAIVKEQVDEAMQSVLIWQPGTVSTKSGTFNLTKAPIIGNVPQVRRKLTSRNSTSGPRFDPMLASTSSTPDRGSGLVSTIIRPTQNWLREKPSRAKLGPPASNVHISGEWRRARLHFRESSILLVLTAENALLHSIACSDLCTNHIRKVDSSLFGKMQVLGIFSRPSTLTPLSPRQKSTSSTTDEPIYLAFYSRSALHKWLHLLRICAQPELYGSPATLPKGGTHRFYRQLDMTINNVKLFNNHSISASSTSDSAALPDSYLPPGSSAAAHTNYPRPTSSVPQMAGQDLDGSGREDTILQCYCIVRSGLYAIARTKVFSTTPSQIWLEKFSIGDLAPWTTLSVELIQVQRSGKTQLIGIVDLPIHTMRRGEDIDGWFPIWSSARSTSGPVSIGSAADPAVAYSRELIGELKLIIHVRDEVIMPRKRYDQIQHTLNSEKFVPLVTVLTKVVDEQALLSNLVDVFASSGTIVPRMADLTKAEMRALGDDAELELLFRGNSLLSRSLDKYQRTYCSEWLYDSIGGAIGNICEKNVVIETPMAHDDGNAAGSASTVGNGQGGASNITGEGETRFLNQVETIEFLNTHTRLLWKSIYFARDKCPRDLQSILATIRSEVDAKFAGREGTVDAGKQAVGAFAFLRLICPAIAAPHLYGILPSAPEPALAKVLTTLAKIILVLANRRFDKDTWLAPMTDFFKTQADLYDDYISTISTVPSEGQPTTYVPFGDEDDTAFSQAIQDKISRLYPIHRESIPSINCAMDEPLALATLTSYIARNVPAELLQDGSNIVTTVGDSNMQLDLDTLGEQGDLLRRFARLACYVEEHAGYFVDKAGFDATPLELVERTFKNLNLTGSLATVSVGKSATPPVPVSVVSPVRSVRNHNA</sequence>
<comment type="caution">
    <text evidence="5">The sequence shown here is derived from an EMBL/GenBank/DDBJ whole genome shotgun (WGS) entry which is preliminary data.</text>
</comment>
<organism evidence="5 6">
    <name type="scientific">Tilletia horrida</name>
    <dbReference type="NCBI Taxonomy" id="155126"/>
    <lineage>
        <taxon>Eukaryota</taxon>
        <taxon>Fungi</taxon>
        <taxon>Dikarya</taxon>
        <taxon>Basidiomycota</taxon>
        <taxon>Ustilaginomycotina</taxon>
        <taxon>Exobasidiomycetes</taxon>
        <taxon>Tilletiales</taxon>
        <taxon>Tilletiaceae</taxon>
        <taxon>Tilletia</taxon>
    </lineage>
</organism>
<keyword evidence="6" id="KW-1185">Reference proteome</keyword>
<dbReference type="SMART" id="SM00323">
    <property type="entry name" value="RasGAP"/>
    <property type="match status" value="1"/>
</dbReference>
<dbReference type="SUPFAM" id="SSF49562">
    <property type="entry name" value="C2 domain (Calcium/lipid-binding domain, CaLB)"/>
    <property type="match status" value="1"/>
</dbReference>
<dbReference type="InterPro" id="IPR008936">
    <property type="entry name" value="Rho_GTPase_activation_prot"/>
</dbReference>
<feature type="region of interest" description="Disordered" evidence="2">
    <location>
        <begin position="275"/>
        <end position="303"/>
    </location>
</feature>
<dbReference type="Pfam" id="PF00616">
    <property type="entry name" value="RasGAP"/>
    <property type="match status" value="1"/>
</dbReference>
<dbReference type="GO" id="GO:0005096">
    <property type="term" value="F:GTPase activator activity"/>
    <property type="evidence" value="ECO:0007669"/>
    <property type="project" value="UniProtKB-KW"/>
</dbReference>
<dbReference type="PANTHER" id="PTHR10194">
    <property type="entry name" value="RAS GTPASE-ACTIVATING PROTEINS"/>
    <property type="match status" value="1"/>
</dbReference>
<proteinExistence type="predicted"/>
<evidence type="ECO:0000256" key="2">
    <source>
        <dbReference type="SAM" id="MobiDB-lite"/>
    </source>
</evidence>
<dbReference type="Proteomes" id="UP001176517">
    <property type="component" value="Unassembled WGS sequence"/>
</dbReference>
<evidence type="ECO:0008006" key="7">
    <source>
        <dbReference type="Google" id="ProtNLM"/>
    </source>
</evidence>
<evidence type="ECO:0000313" key="5">
    <source>
        <dbReference type="EMBL" id="KAK0544924.1"/>
    </source>
</evidence>
<name>A0AAN6GMQ8_9BASI</name>
<dbReference type="InterPro" id="IPR000008">
    <property type="entry name" value="C2_dom"/>
</dbReference>
<dbReference type="InterPro" id="IPR001936">
    <property type="entry name" value="RasGAP_dom"/>
</dbReference>
<dbReference type="InterPro" id="IPR039360">
    <property type="entry name" value="Ras_GTPase"/>
</dbReference>